<gene>
    <name evidence="1" type="ORF">SAMN04488502_11181</name>
</gene>
<reference evidence="1 2" key="1">
    <citation type="submission" date="2016-10" db="EMBL/GenBank/DDBJ databases">
        <authorList>
            <person name="de Groot N.N."/>
        </authorList>
    </citation>
    <scope>NUCLEOTIDE SEQUENCE [LARGE SCALE GENOMIC DNA]</scope>
    <source>
        <strain evidence="1 2">DSM 1736</strain>
    </source>
</reference>
<organism evidence="1 2">
    <name type="scientific">Dendrosporobacter quercicolus</name>
    <dbReference type="NCBI Taxonomy" id="146817"/>
    <lineage>
        <taxon>Bacteria</taxon>
        <taxon>Bacillati</taxon>
        <taxon>Bacillota</taxon>
        <taxon>Negativicutes</taxon>
        <taxon>Selenomonadales</taxon>
        <taxon>Sporomusaceae</taxon>
        <taxon>Dendrosporobacter</taxon>
    </lineage>
</organism>
<evidence type="ECO:0000313" key="1">
    <source>
        <dbReference type="EMBL" id="SDN07629.1"/>
    </source>
</evidence>
<dbReference type="Proteomes" id="UP000214880">
    <property type="component" value="Unassembled WGS sequence"/>
</dbReference>
<sequence>MEPSAKQLDNFYYQKVGASNALAIARISLAGLLELAGGSSLLDCLRLDQRCYLWP</sequence>
<keyword evidence="2" id="KW-1185">Reference proteome</keyword>
<dbReference type="STRING" id="146817.SAMN04488502_11181"/>
<accession>A0A1G9YEP8</accession>
<protein>
    <submittedName>
        <fullName evidence="1">Uncharacterized protein</fullName>
    </submittedName>
</protein>
<name>A0A1G9YEP8_9FIRM</name>
<dbReference type="AlphaFoldDB" id="A0A1G9YEP8"/>
<dbReference type="RefSeq" id="WP_173812692.1">
    <property type="nucleotide sequence ID" value="NZ_FNHB01000011.1"/>
</dbReference>
<proteinExistence type="predicted"/>
<dbReference type="EMBL" id="FNHB01000011">
    <property type="protein sequence ID" value="SDN07629.1"/>
    <property type="molecule type" value="Genomic_DNA"/>
</dbReference>
<evidence type="ECO:0000313" key="2">
    <source>
        <dbReference type="Proteomes" id="UP000214880"/>
    </source>
</evidence>